<dbReference type="Pfam" id="PF13529">
    <property type="entry name" value="Peptidase_C39_2"/>
    <property type="match status" value="1"/>
</dbReference>
<reference evidence="2 3" key="1">
    <citation type="journal article" date="2016" name="Nat. Commun.">
        <title>Thousands of microbial genomes shed light on interconnected biogeochemical processes in an aquifer system.</title>
        <authorList>
            <person name="Anantharaman K."/>
            <person name="Brown C.T."/>
            <person name="Hug L.A."/>
            <person name="Sharon I."/>
            <person name="Castelle C.J."/>
            <person name="Probst A.J."/>
            <person name="Thomas B.C."/>
            <person name="Singh A."/>
            <person name="Wilkins M.J."/>
            <person name="Karaoz U."/>
            <person name="Brodie E.L."/>
            <person name="Williams K.H."/>
            <person name="Hubbard S.S."/>
            <person name="Banfield J.F."/>
        </authorList>
    </citation>
    <scope>NUCLEOTIDE SEQUENCE [LARGE SCALE GENOMIC DNA]</scope>
</reference>
<gene>
    <name evidence="2" type="ORF">A2112_02765</name>
</gene>
<name>A0A1F7WN27_9BACT</name>
<dbReference type="AlphaFoldDB" id="A0A1F7WN27"/>
<dbReference type="Gene3D" id="3.90.70.10">
    <property type="entry name" value="Cysteine proteinases"/>
    <property type="match status" value="1"/>
</dbReference>
<evidence type="ECO:0000313" key="2">
    <source>
        <dbReference type="EMBL" id="OGM04230.1"/>
    </source>
</evidence>
<evidence type="ECO:0000313" key="3">
    <source>
        <dbReference type="Proteomes" id="UP000177091"/>
    </source>
</evidence>
<feature type="domain" description="Peptidase C39-like" evidence="1">
    <location>
        <begin position="3"/>
        <end position="171"/>
    </location>
</feature>
<sequence>MKNVTYYSQWESPALVRKIIRDEVSPQEDPLWKRSGAKSPEEYELWSSNMCGMACLKMIIKHKFDKVIPIITLGRRCMKFGGYKEKPNTVDGLYYPPFIRFINHEFGLKGRIASILTLNRIMKESAQGNYLIASVSYKIRNPNSIPATVGGHLVLMLGYDLEKKILLFHNPSGDTRENQEYAEISFEQFGRFFAGRGIVIEK</sequence>
<dbReference type="Proteomes" id="UP000177091">
    <property type="component" value="Unassembled WGS sequence"/>
</dbReference>
<dbReference type="EMBL" id="MGFK01000017">
    <property type="protein sequence ID" value="OGM04230.1"/>
    <property type="molecule type" value="Genomic_DNA"/>
</dbReference>
<proteinExistence type="predicted"/>
<organism evidence="2 3">
    <name type="scientific">Candidatus Woesebacteria bacterium GWA1_42_12</name>
    <dbReference type="NCBI Taxonomy" id="1802472"/>
    <lineage>
        <taxon>Bacteria</taxon>
        <taxon>Candidatus Woeseibacteriota</taxon>
    </lineage>
</organism>
<dbReference type="InterPro" id="IPR039564">
    <property type="entry name" value="Peptidase_C39-like"/>
</dbReference>
<evidence type="ECO:0000259" key="1">
    <source>
        <dbReference type="Pfam" id="PF13529"/>
    </source>
</evidence>
<accession>A0A1F7WN27</accession>
<protein>
    <recommendedName>
        <fullName evidence="1">Peptidase C39-like domain-containing protein</fullName>
    </recommendedName>
</protein>
<comment type="caution">
    <text evidence="2">The sequence shown here is derived from an EMBL/GenBank/DDBJ whole genome shotgun (WGS) entry which is preliminary data.</text>
</comment>